<accession>A0A938B4X2</accession>
<gene>
    <name evidence="1" type="ORF">FJZ47_22500</name>
</gene>
<dbReference type="AlphaFoldDB" id="A0A938B4X2"/>
<evidence type="ECO:0000313" key="1">
    <source>
        <dbReference type="EMBL" id="MBM3226544.1"/>
    </source>
</evidence>
<name>A0A938B4X2_UNCTE</name>
<dbReference type="Proteomes" id="UP000712673">
    <property type="component" value="Unassembled WGS sequence"/>
</dbReference>
<comment type="caution">
    <text evidence="1">The sequence shown here is derived from an EMBL/GenBank/DDBJ whole genome shotgun (WGS) entry which is preliminary data.</text>
</comment>
<dbReference type="SUPFAM" id="SSF47598">
    <property type="entry name" value="Ribbon-helix-helix"/>
    <property type="match status" value="1"/>
</dbReference>
<dbReference type="EMBL" id="VGLS01000949">
    <property type="protein sequence ID" value="MBM3226544.1"/>
    <property type="molecule type" value="Genomic_DNA"/>
</dbReference>
<sequence>MSTLQIHLPDSLQRQLYTLAEHDGISIDQFIATVVAEKMAALLTEAYLEERAKRGSRAKYEAALAQIPDVEPEPYDPFPQP</sequence>
<reference evidence="1" key="1">
    <citation type="submission" date="2019-03" db="EMBL/GenBank/DDBJ databases">
        <title>Lake Tanganyika Metagenome-Assembled Genomes (MAGs).</title>
        <authorList>
            <person name="Tran P."/>
        </authorList>
    </citation>
    <scope>NUCLEOTIDE SEQUENCE</scope>
    <source>
        <strain evidence="1">K_DeepCast_65m_m2_066</strain>
    </source>
</reference>
<evidence type="ECO:0000313" key="2">
    <source>
        <dbReference type="Proteomes" id="UP000712673"/>
    </source>
</evidence>
<dbReference type="InterPro" id="IPR010985">
    <property type="entry name" value="Ribbon_hlx_hlx"/>
</dbReference>
<protein>
    <submittedName>
        <fullName evidence="1">Toxin-antitoxin system HicB family antitoxin</fullName>
    </submittedName>
</protein>
<organism evidence="1 2">
    <name type="scientific">Tectimicrobiota bacterium</name>
    <dbReference type="NCBI Taxonomy" id="2528274"/>
    <lineage>
        <taxon>Bacteria</taxon>
        <taxon>Pseudomonadati</taxon>
        <taxon>Nitrospinota/Tectimicrobiota group</taxon>
        <taxon>Candidatus Tectimicrobiota</taxon>
    </lineage>
</organism>
<proteinExistence type="predicted"/>
<dbReference type="GO" id="GO:0006355">
    <property type="term" value="P:regulation of DNA-templated transcription"/>
    <property type="evidence" value="ECO:0007669"/>
    <property type="project" value="InterPro"/>
</dbReference>